<keyword evidence="2" id="KW-1185">Reference proteome</keyword>
<dbReference type="Proteomes" id="UP000198894">
    <property type="component" value="Unassembled WGS sequence"/>
</dbReference>
<organism evidence="1 2">
    <name type="scientific">Mesorhizobium muleiense</name>
    <dbReference type="NCBI Taxonomy" id="1004279"/>
    <lineage>
        <taxon>Bacteria</taxon>
        <taxon>Pseudomonadati</taxon>
        <taxon>Pseudomonadota</taxon>
        <taxon>Alphaproteobacteria</taxon>
        <taxon>Hyphomicrobiales</taxon>
        <taxon>Phyllobacteriaceae</taxon>
        <taxon>Mesorhizobium</taxon>
    </lineage>
</organism>
<sequence>MANRYALRMEHPHSWTVFDGFTGQPVELKHQVLVGMNTRDADAMVDRLNSRDVKRRAKAESKP</sequence>
<proteinExistence type="predicted"/>
<accession>A0A1G8ITF9</accession>
<name>A0A1G8ITF9_9HYPH</name>
<dbReference type="EMBL" id="FNEE01000001">
    <property type="protein sequence ID" value="SDI22318.1"/>
    <property type="molecule type" value="Genomic_DNA"/>
</dbReference>
<evidence type="ECO:0000313" key="2">
    <source>
        <dbReference type="Proteomes" id="UP000198894"/>
    </source>
</evidence>
<evidence type="ECO:0000313" key="1">
    <source>
        <dbReference type="EMBL" id="SDI22318.1"/>
    </source>
</evidence>
<protein>
    <submittedName>
        <fullName evidence="1">Uncharacterized protein</fullName>
    </submittedName>
</protein>
<gene>
    <name evidence="1" type="ORF">SAMN05428953_101485</name>
</gene>
<reference evidence="2" key="1">
    <citation type="submission" date="2016-10" db="EMBL/GenBank/DDBJ databases">
        <authorList>
            <person name="Varghese N."/>
            <person name="Submissions S."/>
        </authorList>
    </citation>
    <scope>NUCLEOTIDE SEQUENCE [LARGE SCALE GENOMIC DNA]</scope>
    <source>
        <strain evidence="2">CGMCC 1.11022</strain>
    </source>
</reference>
<dbReference type="AlphaFoldDB" id="A0A1G8ITF9"/>
<dbReference type="RefSeq" id="WP_091590382.1">
    <property type="nucleotide sequence ID" value="NZ_FNEE01000001.1"/>
</dbReference>